<sequence length="329" mass="35864">MTPKTDKAQLWNAFVDAYHQGDEARAREWLRRLGAKPRVVLEAMLENPDAIVRQAAAFGLGELGGAASARRLERQLALEEARGDHDAASVIEAITEALGRIADTSARAGLLRRLERLPGSKVAPADVNTLARALWRRRHPELSPAVQRTLERLCMPTAASLRGLAVLLETSPEALRAWVEDAGVPIEQKAEVLTVLEEEVPDSLVPVLPAFIFTASAQASLALDQRGDASYYCERLFILLFLHAERVLPALPAPARASLRAVARTLVTAKSQRCALRAVTMLQFVGRSEDLALLEAHRPEDETLAAVFDDVARAVRHRENQVPPGGAAN</sequence>
<dbReference type="Gene3D" id="1.25.10.10">
    <property type="entry name" value="Leucine-rich Repeat Variant"/>
    <property type="match status" value="1"/>
</dbReference>
<accession>A0ABX9JM51</accession>
<comment type="caution">
    <text evidence="1">The sequence shown here is derived from an EMBL/GenBank/DDBJ whole genome shotgun (WGS) entry which is preliminary data.</text>
</comment>
<organism evidence="1 2">
    <name type="scientific">Archangium gephyra</name>
    <dbReference type="NCBI Taxonomy" id="48"/>
    <lineage>
        <taxon>Bacteria</taxon>
        <taxon>Pseudomonadati</taxon>
        <taxon>Myxococcota</taxon>
        <taxon>Myxococcia</taxon>
        <taxon>Myxococcales</taxon>
        <taxon>Cystobacterineae</taxon>
        <taxon>Archangiaceae</taxon>
        <taxon>Archangium</taxon>
    </lineage>
</organism>
<protein>
    <recommendedName>
        <fullName evidence="3">HEAT repeat protein</fullName>
    </recommendedName>
</protein>
<proteinExistence type="predicted"/>
<evidence type="ECO:0008006" key="3">
    <source>
        <dbReference type="Google" id="ProtNLM"/>
    </source>
</evidence>
<dbReference type="Proteomes" id="UP000256345">
    <property type="component" value="Unassembled WGS sequence"/>
</dbReference>
<dbReference type="InterPro" id="IPR011989">
    <property type="entry name" value="ARM-like"/>
</dbReference>
<dbReference type="RefSeq" id="WP_047855447.1">
    <property type="nucleotide sequence ID" value="NZ_CP011509.1"/>
</dbReference>
<name>A0ABX9JM51_9BACT</name>
<gene>
    <name evidence="1" type="ORF">ATI61_12082</name>
</gene>
<evidence type="ECO:0000313" key="1">
    <source>
        <dbReference type="EMBL" id="REG20726.1"/>
    </source>
</evidence>
<dbReference type="EMBL" id="QUMU01000020">
    <property type="protein sequence ID" value="REG20726.1"/>
    <property type="molecule type" value="Genomic_DNA"/>
</dbReference>
<reference evidence="1 2" key="1">
    <citation type="submission" date="2018-08" db="EMBL/GenBank/DDBJ databases">
        <title>Genomic Encyclopedia of Archaeal and Bacterial Type Strains, Phase II (KMG-II): from individual species to whole genera.</title>
        <authorList>
            <person name="Goeker M."/>
        </authorList>
    </citation>
    <scope>NUCLEOTIDE SEQUENCE [LARGE SCALE GENOMIC DNA]</scope>
    <source>
        <strain evidence="1 2">DSM 2261</strain>
    </source>
</reference>
<keyword evidence="2" id="KW-1185">Reference proteome</keyword>
<evidence type="ECO:0000313" key="2">
    <source>
        <dbReference type="Proteomes" id="UP000256345"/>
    </source>
</evidence>